<evidence type="ECO:0000313" key="2">
    <source>
        <dbReference type="Proteomes" id="UP000009891"/>
    </source>
</evidence>
<comment type="caution">
    <text evidence="1">The sequence shown here is derived from an EMBL/GenBank/DDBJ whole genome shotgun (WGS) entry which is preliminary data.</text>
</comment>
<reference evidence="1 2" key="1">
    <citation type="submission" date="2012-09" db="EMBL/GenBank/DDBJ databases">
        <title>The Genome Sequence of Veillonella ratti ACS-216-V-COL6B.</title>
        <authorList>
            <consortium name="The Broad Institute Genome Sequencing Platform"/>
            <person name="Earl A."/>
            <person name="Ward D."/>
            <person name="Feldgarden M."/>
            <person name="Gevers D."/>
            <person name="Saerens B."/>
            <person name="Vaneechoutte M."/>
            <person name="Walker B."/>
            <person name="Young S.K."/>
            <person name="Zeng Q."/>
            <person name="Gargeya S."/>
            <person name="Fitzgerald M."/>
            <person name="Haas B."/>
            <person name="Abouelleil A."/>
            <person name="Alvarado L."/>
            <person name="Arachchi H.M."/>
            <person name="Berlin A."/>
            <person name="Chapman S.B."/>
            <person name="Goldberg J."/>
            <person name="Griggs A."/>
            <person name="Gujja S."/>
            <person name="Hansen M."/>
            <person name="Howarth C."/>
            <person name="Imamovic A."/>
            <person name="Larimer J."/>
            <person name="McCowen C."/>
            <person name="Montmayeur A."/>
            <person name="Murphy C."/>
            <person name="Neiman D."/>
            <person name="Pearson M."/>
            <person name="Priest M."/>
            <person name="Roberts A."/>
            <person name="Saif S."/>
            <person name="Shea T."/>
            <person name="Sisk P."/>
            <person name="Sykes S."/>
            <person name="Wortman J."/>
            <person name="Nusbaum C."/>
            <person name="Birren B."/>
        </authorList>
    </citation>
    <scope>NUCLEOTIDE SEQUENCE [LARGE SCALE GENOMIC DNA]</scope>
    <source>
        <strain evidence="1 2">ACS-216-V-Col6b</strain>
    </source>
</reference>
<dbReference type="RefSeq" id="WP_006556118.1">
    <property type="nucleotide sequence ID" value="NZ_JH992937.1"/>
</dbReference>
<keyword evidence="2" id="KW-1185">Reference proteome</keyword>
<name>K9DLT4_9FIRM</name>
<dbReference type="HOGENOM" id="CLU_2107972_0_0_9"/>
<gene>
    <name evidence="1" type="ORF">HMPREF9282_01231</name>
</gene>
<dbReference type="EMBL" id="AHAF01000008">
    <property type="protein sequence ID" value="EKU78325.1"/>
    <property type="molecule type" value="Genomic_DNA"/>
</dbReference>
<dbReference type="STRING" id="883156.HMPREF9282_01231"/>
<dbReference type="PATRIC" id="fig|883156.3.peg.1198"/>
<dbReference type="AlphaFoldDB" id="K9DLT4"/>
<dbReference type="Proteomes" id="UP000009891">
    <property type="component" value="Unassembled WGS sequence"/>
</dbReference>
<evidence type="ECO:0000313" key="1">
    <source>
        <dbReference type="EMBL" id="EKU78325.1"/>
    </source>
</evidence>
<organism evidence="1 2">
    <name type="scientific">Veillonella seminalis ACS-216-V-Col6b</name>
    <dbReference type="NCBI Taxonomy" id="883156"/>
    <lineage>
        <taxon>Bacteria</taxon>
        <taxon>Bacillati</taxon>
        <taxon>Bacillota</taxon>
        <taxon>Negativicutes</taxon>
        <taxon>Veillonellales</taxon>
        <taxon>Veillonellaceae</taxon>
        <taxon>Veillonella</taxon>
    </lineage>
</organism>
<protein>
    <submittedName>
        <fullName evidence="1">Uncharacterized protein</fullName>
    </submittedName>
</protein>
<accession>K9DLT4</accession>
<proteinExistence type="predicted"/>
<sequence>MNTWELKTPFFTIQGASRRCLDWNKAIEIIKSQYKPGMLVWAGIKGNWKDTAGLIFKDGQSIDTGAVVIANRINDEPAILIEHGDGAWLKETCWNYEDELEYVGNKWPYELSLHE</sequence>